<evidence type="ECO:0000256" key="1">
    <source>
        <dbReference type="SAM" id="MobiDB-lite"/>
    </source>
</evidence>
<feature type="region of interest" description="Disordered" evidence="1">
    <location>
        <begin position="178"/>
        <end position="205"/>
    </location>
</feature>
<accession>A0ABT7YV47</accession>
<dbReference type="Proteomes" id="UP001171902">
    <property type="component" value="Unassembled WGS sequence"/>
</dbReference>
<feature type="compositionally biased region" description="Basic residues" evidence="1">
    <location>
        <begin position="47"/>
        <end position="56"/>
    </location>
</feature>
<organism evidence="2 3">
    <name type="scientific">Glycomyces tritici</name>
    <dbReference type="NCBI Taxonomy" id="2665176"/>
    <lineage>
        <taxon>Bacteria</taxon>
        <taxon>Bacillati</taxon>
        <taxon>Actinomycetota</taxon>
        <taxon>Actinomycetes</taxon>
        <taxon>Glycomycetales</taxon>
        <taxon>Glycomycetaceae</taxon>
        <taxon>Glycomyces</taxon>
    </lineage>
</organism>
<protein>
    <submittedName>
        <fullName evidence="2">Uncharacterized protein</fullName>
    </submittedName>
</protein>
<gene>
    <name evidence="2" type="ORF">QWI33_22505</name>
</gene>
<dbReference type="EMBL" id="JAUEMJ010000008">
    <property type="protein sequence ID" value="MDN3242510.1"/>
    <property type="molecule type" value="Genomic_DNA"/>
</dbReference>
<name>A0ABT7YV47_9ACTN</name>
<keyword evidence="3" id="KW-1185">Reference proteome</keyword>
<reference evidence="2" key="1">
    <citation type="submission" date="2023-06" db="EMBL/GenBank/DDBJ databases">
        <title>Gycomyces niveus sp.nov., a novel actinomycete isolated from soil in Shouguang.</title>
        <authorList>
            <person name="Yang X."/>
            <person name="Zhao J."/>
        </authorList>
    </citation>
    <scope>NUCLEOTIDE SEQUENCE</scope>
    <source>
        <strain evidence="2">NEAU C2</strain>
    </source>
</reference>
<feature type="compositionally biased region" description="Basic and acidic residues" evidence="1">
    <location>
        <begin position="196"/>
        <end position="205"/>
    </location>
</feature>
<feature type="region of interest" description="Disordered" evidence="1">
    <location>
        <begin position="1"/>
        <end position="71"/>
    </location>
</feature>
<proteinExistence type="predicted"/>
<evidence type="ECO:0000313" key="2">
    <source>
        <dbReference type="EMBL" id="MDN3242510.1"/>
    </source>
</evidence>
<feature type="compositionally biased region" description="Basic and acidic residues" evidence="1">
    <location>
        <begin position="37"/>
        <end position="46"/>
    </location>
</feature>
<sequence length="205" mass="21988">MVEVPPVPLGHRLVVEAGGGAGAAPEDHSGHGAGAGPDRERADRSGRSHRRERQRRLGVVPDLAFDGPAPADEARQLGEAHPRDGHRDHGLTGIGAPRLGGQVRQFPDRAPAAQVLEPHMPAGVERPAEAVLGEEGFERRLVGPFGEDGEVTQLHPARGHHGCAQFHADEDFDVLQSGRRRRPQERADGAANGRFGEVERVKGHR</sequence>
<comment type="caution">
    <text evidence="2">The sequence shown here is derived from an EMBL/GenBank/DDBJ whole genome shotgun (WGS) entry which is preliminary data.</text>
</comment>
<dbReference type="RefSeq" id="WP_289959166.1">
    <property type="nucleotide sequence ID" value="NZ_JAUEMJ010000008.1"/>
</dbReference>
<evidence type="ECO:0000313" key="3">
    <source>
        <dbReference type="Proteomes" id="UP001171902"/>
    </source>
</evidence>